<evidence type="ECO:0000313" key="2">
    <source>
        <dbReference type="EMBL" id="EFM8156884.1"/>
    </source>
</evidence>
<keyword evidence="1" id="KW-0732">Signal</keyword>
<comment type="caution">
    <text evidence="2">The sequence shown here is derived from an EMBL/GenBank/DDBJ whole genome shotgun (WGS) entry which is preliminary data.</text>
</comment>
<dbReference type="Pfam" id="PF17274">
    <property type="entry name" value="DUF5339"/>
    <property type="match status" value="1"/>
</dbReference>
<accession>A0A828NZ74</accession>
<feature type="chain" id="PRO_5041182572" evidence="1">
    <location>
        <begin position="20"/>
        <end position="92"/>
    </location>
</feature>
<dbReference type="RefSeq" id="WP_089610155.1">
    <property type="nucleotide sequence ID" value="NZ_JAVDCF010000053.1"/>
</dbReference>
<proteinExistence type="predicted"/>
<feature type="signal peptide" evidence="1">
    <location>
        <begin position="1"/>
        <end position="19"/>
    </location>
</feature>
<protein>
    <submittedName>
        <fullName evidence="2">DUF5339 domain-containing protein</fullName>
    </submittedName>
</protein>
<dbReference type="EMBL" id="AATLZG010000042">
    <property type="protein sequence ID" value="EFM8156884.1"/>
    <property type="molecule type" value="Genomic_DNA"/>
</dbReference>
<evidence type="ECO:0000256" key="1">
    <source>
        <dbReference type="SAM" id="SignalP"/>
    </source>
</evidence>
<reference evidence="2 3" key="1">
    <citation type="submission" date="2020-02" db="EMBL/GenBank/DDBJ databases">
        <authorList>
            <consortium name="PulseNet: The National Subtyping Network for Foodborne Disease Surveillance"/>
            <person name="Tarr C.L."/>
            <person name="Trees E."/>
            <person name="Katz L.S."/>
            <person name="Carleton-Romer H.A."/>
            <person name="Stroika S."/>
            <person name="Kucerova Z."/>
            <person name="Roache K.F."/>
            <person name="Sabol A.L."/>
            <person name="Besser J."/>
            <person name="Gerner-Smidt P."/>
        </authorList>
    </citation>
    <scope>NUCLEOTIDE SEQUENCE [LARGE SCALE GENOMIC DNA]</scope>
    <source>
        <strain evidence="2 3">PNUSAE002719</strain>
    </source>
</reference>
<evidence type="ECO:0000313" key="3">
    <source>
        <dbReference type="Proteomes" id="UP000555763"/>
    </source>
</evidence>
<gene>
    <name evidence="2" type="ORF">A5U30_004613</name>
</gene>
<dbReference type="Proteomes" id="UP000555763">
    <property type="component" value="Unassembled WGS sequence"/>
</dbReference>
<dbReference type="InterPro" id="IPR020493">
    <property type="entry name" value="Uncharacterised_HI0310"/>
</dbReference>
<dbReference type="AlphaFoldDB" id="A0A828NZ74"/>
<name>A0A828NZ74_ECOLX</name>
<sequence length="92" mass="10153">MRSIFAFLITVISCTTASAAMTEACQKYFDETDKFLSHMKTTGVAEEQINLMKQQYEQSKKQFSSLPEASQDAACKQASDALKQSMNAAGIK</sequence>
<organism evidence="2 3">
    <name type="scientific">Escherichia coli</name>
    <dbReference type="NCBI Taxonomy" id="562"/>
    <lineage>
        <taxon>Bacteria</taxon>
        <taxon>Pseudomonadati</taxon>
        <taxon>Pseudomonadota</taxon>
        <taxon>Gammaproteobacteria</taxon>
        <taxon>Enterobacterales</taxon>
        <taxon>Enterobacteriaceae</taxon>
        <taxon>Escherichia</taxon>
    </lineage>
</organism>